<comment type="caution">
    <text evidence="4">The sequence shown here is derived from an EMBL/GenBank/DDBJ whole genome shotgun (WGS) entry which is preliminary data.</text>
</comment>
<keyword evidence="2" id="KW-0472">Membrane</keyword>
<evidence type="ECO:0000256" key="1">
    <source>
        <dbReference type="SAM" id="MobiDB-lite"/>
    </source>
</evidence>
<dbReference type="Pfam" id="PF10328">
    <property type="entry name" value="7TM_GPCR_Srx"/>
    <property type="match status" value="1"/>
</dbReference>
<keyword evidence="2" id="KW-0812">Transmembrane</keyword>
<feature type="domain" description="7TM GPCR serpentine receptor class x (Srx)" evidence="3">
    <location>
        <begin position="38"/>
        <end position="84"/>
    </location>
</feature>
<evidence type="ECO:0000313" key="5">
    <source>
        <dbReference type="Proteomes" id="UP000483820"/>
    </source>
</evidence>
<dbReference type="KEGG" id="crq:GCK72_018021"/>
<feature type="transmembrane region" description="Helical" evidence="2">
    <location>
        <begin position="36"/>
        <end position="53"/>
    </location>
</feature>
<dbReference type="RefSeq" id="XP_053581268.1">
    <property type="nucleotide sequence ID" value="XM_053732355.1"/>
</dbReference>
<dbReference type="PANTHER" id="PTHR23017">
    <property type="entry name" value="SERPENTINE RECEPTOR, CLASS X"/>
    <property type="match status" value="1"/>
</dbReference>
<dbReference type="CTD" id="9812211"/>
<name>A0A6A5G8T0_CAERE</name>
<dbReference type="GeneID" id="9812211"/>
<sequence>MPSIPDIPSPVDGSSMDVDPAPPAPKTAEKNPVKPSIGFIFALELVTYFILPAHLSNKWAIFFCTSFAWVAVHALDGIIIMAFNREFKTYLFSCGYDVFHSTSRSSPEDLDRNSSSKL</sequence>
<protein>
    <recommendedName>
        <fullName evidence="3">7TM GPCR serpentine receptor class x (Srx) domain-containing protein</fullName>
    </recommendedName>
</protein>
<dbReference type="EMBL" id="WUAV01000005">
    <property type="protein sequence ID" value="KAF1751467.1"/>
    <property type="molecule type" value="Genomic_DNA"/>
</dbReference>
<evidence type="ECO:0000259" key="3">
    <source>
        <dbReference type="Pfam" id="PF10328"/>
    </source>
</evidence>
<reference evidence="4 5" key="1">
    <citation type="submission" date="2019-12" db="EMBL/GenBank/DDBJ databases">
        <title>Chromosome-level assembly of the Caenorhabditis remanei genome.</title>
        <authorList>
            <person name="Teterina A.A."/>
            <person name="Willis J.H."/>
            <person name="Phillips P.C."/>
        </authorList>
    </citation>
    <scope>NUCLEOTIDE SEQUENCE [LARGE SCALE GENOMIC DNA]</scope>
    <source>
        <strain evidence="4 5">PX506</strain>
        <tissue evidence="4">Whole organism</tissue>
    </source>
</reference>
<organism evidence="4 5">
    <name type="scientific">Caenorhabditis remanei</name>
    <name type="common">Caenorhabditis vulgaris</name>
    <dbReference type="NCBI Taxonomy" id="31234"/>
    <lineage>
        <taxon>Eukaryota</taxon>
        <taxon>Metazoa</taxon>
        <taxon>Ecdysozoa</taxon>
        <taxon>Nematoda</taxon>
        <taxon>Chromadorea</taxon>
        <taxon>Rhabditida</taxon>
        <taxon>Rhabditina</taxon>
        <taxon>Rhabditomorpha</taxon>
        <taxon>Rhabditoidea</taxon>
        <taxon>Rhabditidae</taxon>
        <taxon>Peloderinae</taxon>
        <taxon>Caenorhabditis</taxon>
    </lineage>
</organism>
<dbReference type="Proteomes" id="UP000483820">
    <property type="component" value="Chromosome V"/>
</dbReference>
<keyword evidence="2" id="KW-1133">Transmembrane helix</keyword>
<dbReference type="PANTHER" id="PTHR23017:SF47">
    <property type="entry name" value="G-PROTEIN COUPLED RECEPTORS FAMILY 1 PROFILE DOMAIN-CONTAINING PROTEIN"/>
    <property type="match status" value="1"/>
</dbReference>
<dbReference type="AlphaFoldDB" id="A0A6A5G8T0"/>
<gene>
    <name evidence="4" type="ORF">GCK72_018021</name>
</gene>
<feature type="transmembrane region" description="Helical" evidence="2">
    <location>
        <begin position="59"/>
        <end position="83"/>
    </location>
</feature>
<dbReference type="InterPro" id="IPR019430">
    <property type="entry name" value="7TM_GPCR_serpentine_rcpt_Srx"/>
</dbReference>
<feature type="region of interest" description="Disordered" evidence="1">
    <location>
        <begin position="1"/>
        <end position="32"/>
    </location>
</feature>
<evidence type="ECO:0000256" key="2">
    <source>
        <dbReference type="SAM" id="Phobius"/>
    </source>
</evidence>
<evidence type="ECO:0000313" key="4">
    <source>
        <dbReference type="EMBL" id="KAF1751467.1"/>
    </source>
</evidence>
<proteinExistence type="predicted"/>
<accession>A0A6A5G8T0</accession>